<dbReference type="EMBL" id="LR796241">
    <property type="protein sequence ID" value="CAB4131067.1"/>
    <property type="molecule type" value="Genomic_DNA"/>
</dbReference>
<proteinExistence type="predicted"/>
<evidence type="ECO:0000313" key="1">
    <source>
        <dbReference type="EMBL" id="CAB4131067.1"/>
    </source>
</evidence>
<protein>
    <submittedName>
        <fullName evidence="1">Uncharacterized protein</fullName>
    </submittedName>
</protein>
<sequence length="107" mass="12911">MIHYTREGEHMRLGLNFRFTPYSLTLIWAWYDFAAHSSTTYRFRVRLHRRPVFMFEKNRFNVIDAYLHLHGMEVVHSEVLQDLKAIEQATWRRTTANAWIKPGDLND</sequence>
<reference evidence="1" key="1">
    <citation type="submission" date="2020-04" db="EMBL/GenBank/DDBJ databases">
        <authorList>
            <person name="Chiriac C."/>
            <person name="Salcher M."/>
            <person name="Ghai R."/>
            <person name="Kavagutti S V."/>
        </authorList>
    </citation>
    <scope>NUCLEOTIDE SEQUENCE</scope>
</reference>
<gene>
    <name evidence="1" type="ORF">UFOVP126_41</name>
</gene>
<name>A0A6J5LD34_9CAUD</name>
<organism evidence="1">
    <name type="scientific">uncultured Caudovirales phage</name>
    <dbReference type="NCBI Taxonomy" id="2100421"/>
    <lineage>
        <taxon>Viruses</taxon>
        <taxon>Duplodnaviria</taxon>
        <taxon>Heunggongvirae</taxon>
        <taxon>Uroviricota</taxon>
        <taxon>Caudoviricetes</taxon>
        <taxon>Peduoviridae</taxon>
        <taxon>Maltschvirus</taxon>
        <taxon>Maltschvirus maltsch</taxon>
    </lineage>
</organism>
<accession>A0A6J5LD34</accession>